<dbReference type="SUPFAM" id="SSF53850">
    <property type="entry name" value="Periplasmic binding protein-like II"/>
    <property type="match status" value="1"/>
</dbReference>
<dbReference type="GO" id="GO:0015871">
    <property type="term" value="P:choline transport"/>
    <property type="evidence" value="ECO:0007669"/>
    <property type="project" value="TreeGrafter"/>
</dbReference>
<evidence type="ECO:0000256" key="4">
    <source>
        <dbReference type="ARBA" id="ARBA00023136"/>
    </source>
</evidence>
<comment type="caution">
    <text evidence="7">The sequence shown here is derived from an EMBL/GenBank/DDBJ whole genome shotgun (WGS) entry which is preliminary data.</text>
</comment>
<protein>
    <submittedName>
        <fullName evidence="7">Glycine betaine/proline transport system substrate-binding protein</fullName>
    </submittedName>
</protein>
<keyword evidence="8" id="KW-1185">Reference proteome</keyword>
<keyword evidence="3" id="KW-1003">Cell membrane</keyword>
<gene>
    <name evidence="7" type="ORF">C8J30_1226</name>
</gene>
<dbReference type="GO" id="GO:0031460">
    <property type="term" value="P:glycine betaine transport"/>
    <property type="evidence" value="ECO:0007669"/>
    <property type="project" value="TreeGrafter"/>
</dbReference>
<keyword evidence="4" id="KW-0472">Membrane</keyword>
<dbReference type="InterPro" id="IPR007210">
    <property type="entry name" value="ABC_Gly_betaine_transp_sub-bd"/>
</dbReference>
<keyword evidence="2" id="KW-0813">Transport</keyword>
<proteinExistence type="predicted"/>
<dbReference type="Gene3D" id="3.40.190.10">
    <property type="entry name" value="Periplasmic binding protein-like II"/>
    <property type="match status" value="1"/>
</dbReference>
<evidence type="ECO:0000256" key="2">
    <source>
        <dbReference type="ARBA" id="ARBA00022448"/>
    </source>
</evidence>
<dbReference type="Pfam" id="PF04069">
    <property type="entry name" value="OpuAC"/>
    <property type="match status" value="1"/>
</dbReference>
<dbReference type="EMBL" id="QJTK01000022">
    <property type="protein sequence ID" value="PYF06923.1"/>
    <property type="molecule type" value="Genomic_DNA"/>
</dbReference>
<dbReference type="Gene3D" id="3.40.190.100">
    <property type="entry name" value="Glycine betaine-binding periplasmic protein, domain 2"/>
    <property type="match status" value="1"/>
</dbReference>
<dbReference type="PANTHER" id="PTHR47737">
    <property type="entry name" value="GLYCINE BETAINE/PROLINE BETAINE TRANSPORT SYSTEM PERMEASE PROTEIN PROW"/>
    <property type="match status" value="1"/>
</dbReference>
<feature type="domain" description="ABC-type glycine betaine transport system substrate-binding" evidence="6">
    <location>
        <begin position="28"/>
        <end position="268"/>
    </location>
</feature>
<evidence type="ECO:0000256" key="3">
    <source>
        <dbReference type="ARBA" id="ARBA00022475"/>
    </source>
</evidence>
<evidence type="ECO:0000256" key="1">
    <source>
        <dbReference type="ARBA" id="ARBA00004236"/>
    </source>
</evidence>
<dbReference type="Proteomes" id="UP000247727">
    <property type="component" value="Unassembled WGS sequence"/>
</dbReference>
<evidence type="ECO:0000313" key="8">
    <source>
        <dbReference type="Proteomes" id="UP000247727"/>
    </source>
</evidence>
<dbReference type="GO" id="GO:0043190">
    <property type="term" value="C:ATP-binding cassette (ABC) transporter complex"/>
    <property type="evidence" value="ECO:0007669"/>
    <property type="project" value="InterPro"/>
</dbReference>
<dbReference type="CDD" id="cd13639">
    <property type="entry name" value="PBP2_OpuAC_like"/>
    <property type="match status" value="1"/>
</dbReference>
<name>A0A318TRG3_9RHOB</name>
<evidence type="ECO:0000313" key="7">
    <source>
        <dbReference type="EMBL" id="PYF06923.1"/>
    </source>
</evidence>
<evidence type="ECO:0000259" key="6">
    <source>
        <dbReference type="Pfam" id="PF04069"/>
    </source>
</evidence>
<evidence type="ECO:0000256" key="5">
    <source>
        <dbReference type="SAM" id="SignalP"/>
    </source>
</evidence>
<keyword evidence="5" id="KW-0732">Signal</keyword>
<dbReference type="AlphaFoldDB" id="A0A318TRG3"/>
<dbReference type="OrthoDB" id="9787902at2"/>
<organism evidence="7 8">
    <name type="scientific">Rhodobacter viridis</name>
    <dbReference type="NCBI Taxonomy" id="1054202"/>
    <lineage>
        <taxon>Bacteria</taxon>
        <taxon>Pseudomonadati</taxon>
        <taxon>Pseudomonadota</taxon>
        <taxon>Alphaproteobacteria</taxon>
        <taxon>Rhodobacterales</taxon>
        <taxon>Rhodobacter group</taxon>
        <taxon>Rhodobacter</taxon>
    </lineage>
</organism>
<comment type="subcellular location">
    <subcellularLocation>
        <location evidence="1">Cell membrane</location>
    </subcellularLocation>
</comment>
<sequence>MRKFLGAICAAAIVMGGAASATAEDKVIHMGTMSWEDLTPITGITKKVLEDKGYTVEVTEFSEWGIAYAAMTRGDIDVLASQTDYVAHDYWTKNMSALEKISPVSHGLFQGLAVPKYVDITSVDQLNDNADKFGGKIVGIEPGAGLMRDTANAVDAYGLDLELVEGSTGAMTAALKSATDRKEWIVATVWEPSWMMVKYDLKFLADPKAVFPPPQSYYWVGTKGFSAAHPAAREAMASVYIPLADITAMNAAVNDGKTMDQAVADWLAAHADLVSRWEDIKSE</sequence>
<reference evidence="7 8" key="1">
    <citation type="submission" date="2018-06" db="EMBL/GenBank/DDBJ databases">
        <title>Genomic Encyclopedia of Type Strains, Phase III (KMG-III): the genomes of soil and plant-associated and newly described type strains.</title>
        <authorList>
            <person name="Whitman W."/>
        </authorList>
    </citation>
    <scope>NUCLEOTIDE SEQUENCE [LARGE SCALE GENOMIC DNA]</scope>
    <source>
        <strain evidence="7 8">JA737</strain>
    </source>
</reference>
<dbReference type="GO" id="GO:0005275">
    <property type="term" value="F:amine transmembrane transporter activity"/>
    <property type="evidence" value="ECO:0007669"/>
    <property type="project" value="TreeGrafter"/>
</dbReference>
<feature type="chain" id="PRO_5016319788" evidence="5">
    <location>
        <begin position="24"/>
        <end position="283"/>
    </location>
</feature>
<dbReference type="PANTHER" id="PTHR47737:SF1">
    <property type="entry name" value="GLYCINE BETAINE_PROLINE BETAINE TRANSPORT SYSTEM PERMEASE PROTEIN PROW"/>
    <property type="match status" value="1"/>
</dbReference>
<dbReference type="RefSeq" id="WP_110807166.1">
    <property type="nucleotide sequence ID" value="NZ_QJTK01000022.1"/>
</dbReference>
<dbReference type="GO" id="GO:0015226">
    <property type="term" value="F:carnitine transmembrane transporter activity"/>
    <property type="evidence" value="ECO:0007669"/>
    <property type="project" value="TreeGrafter"/>
</dbReference>
<accession>A0A318TRG3</accession>
<feature type="signal peptide" evidence="5">
    <location>
        <begin position="1"/>
        <end position="23"/>
    </location>
</feature>